<dbReference type="CDD" id="cd04301">
    <property type="entry name" value="NAT_SF"/>
    <property type="match status" value="1"/>
</dbReference>
<dbReference type="InterPro" id="IPR000182">
    <property type="entry name" value="GNAT_dom"/>
</dbReference>
<dbReference type="PROSITE" id="PS51186">
    <property type="entry name" value="GNAT"/>
    <property type="match status" value="1"/>
</dbReference>
<dbReference type="Pfam" id="PF18014">
    <property type="entry name" value="Acetyltransf_18"/>
    <property type="match status" value="1"/>
</dbReference>
<sequence>MDIRLLTDADVDGALRLSTQANWNQTATDWRRLIALAPDACYGGWVDGDLVATATVVSYAGAVGWVGMVLVDEAHRRRGYGSAMFERALDDALDDGLRVGLDATADGRTVYRQYGFENVAPIVRWSGAVEPTAETGDVEPVDDSDRIAAFDRRACGTDRRDLLARLLAEEGAVGLVRGQGSELNGYAVLRPGRERAQLGPLVATDRETCAALLSAAASRFGALIVDSLADGAMDGTFRGHGLRPERDLTRMVHGNPAEVLMGETVVAAAGFELG</sequence>
<accession>A0A6B0GGY9</accession>
<dbReference type="Gene3D" id="3.40.630.30">
    <property type="match status" value="1"/>
</dbReference>
<dbReference type="OrthoDB" id="11996at2157"/>
<dbReference type="InterPro" id="IPR041496">
    <property type="entry name" value="YitH/HolE_GNAT"/>
</dbReference>
<reference evidence="2 3" key="1">
    <citation type="submission" date="2019-12" db="EMBL/GenBank/DDBJ databases">
        <title>Halocatena pleomorpha gen. nov. sp. nov., an extremely halophilic archaeon of family Halobacteriaceae isolated from saltpan soil.</title>
        <authorList>
            <person name="Pal Y."/>
            <person name="Verma A."/>
            <person name="Krishnamurthi S."/>
            <person name="Kumar P."/>
        </authorList>
    </citation>
    <scope>NUCLEOTIDE SEQUENCE [LARGE SCALE GENOMIC DNA]</scope>
    <source>
        <strain evidence="2 3">JCM 16495</strain>
    </source>
</reference>
<keyword evidence="2" id="KW-0808">Transferase</keyword>
<dbReference type="GO" id="GO:0016747">
    <property type="term" value="F:acyltransferase activity, transferring groups other than amino-acyl groups"/>
    <property type="evidence" value="ECO:0007669"/>
    <property type="project" value="InterPro"/>
</dbReference>
<dbReference type="PANTHER" id="PTHR47237">
    <property type="entry name" value="SLL0310 PROTEIN"/>
    <property type="match status" value="1"/>
</dbReference>
<protein>
    <submittedName>
        <fullName evidence="2">GNAT family N-acetyltransferase</fullName>
    </submittedName>
</protein>
<dbReference type="InterPro" id="IPR052729">
    <property type="entry name" value="Acyl/Acetyltrans_Enzymes"/>
</dbReference>
<dbReference type="RefSeq" id="WP_158203552.1">
    <property type="nucleotide sequence ID" value="NZ_WSZK01000011.1"/>
</dbReference>
<gene>
    <name evidence="2" type="ORF">GQS65_04865</name>
</gene>
<dbReference type="Proteomes" id="UP000451471">
    <property type="component" value="Unassembled WGS sequence"/>
</dbReference>
<dbReference type="Gene3D" id="3.40.630.90">
    <property type="match status" value="1"/>
</dbReference>
<evidence type="ECO:0000259" key="1">
    <source>
        <dbReference type="PROSITE" id="PS51186"/>
    </source>
</evidence>
<name>A0A6B0GGY9_9EURY</name>
<keyword evidence="3" id="KW-1185">Reference proteome</keyword>
<organism evidence="2 3">
    <name type="scientific">Halomarina oriensis</name>
    <dbReference type="NCBI Taxonomy" id="671145"/>
    <lineage>
        <taxon>Archaea</taxon>
        <taxon>Methanobacteriati</taxon>
        <taxon>Methanobacteriota</taxon>
        <taxon>Stenosarchaea group</taxon>
        <taxon>Halobacteria</taxon>
        <taxon>Halobacteriales</taxon>
        <taxon>Natronomonadaceae</taxon>
        <taxon>Halomarina</taxon>
    </lineage>
</organism>
<dbReference type="InterPro" id="IPR016181">
    <property type="entry name" value="Acyl_CoA_acyltransferase"/>
</dbReference>
<evidence type="ECO:0000313" key="3">
    <source>
        <dbReference type="Proteomes" id="UP000451471"/>
    </source>
</evidence>
<comment type="caution">
    <text evidence="2">The sequence shown here is derived from an EMBL/GenBank/DDBJ whole genome shotgun (WGS) entry which is preliminary data.</text>
</comment>
<dbReference type="EMBL" id="WSZK01000011">
    <property type="protein sequence ID" value="MWG33830.1"/>
    <property type="molecule type" value="Genomic_DNA"/>
</dbReference>
<evidence type="ECO:0000313" key="2">
    <source>
        <dbReference type="EMBL" id="MWG33830.1"/>
    </source>
</evidence>
<dbReference type="SUPFAM" id="SSF55729">
    <property type="entry name" value="Acyl-CoA N-acyltransferases (Nat)"/>
    <property type="match status" value="1"/>
</dbReference>
<feature type="domain" description="N-acetyltransferase" evidence="1">
    <location>
        <begin position="1"/>
        <end position="136"/>
    </location>
</feature>
<proteinExistence type="predicted"/>
<dbReference type="AlphaFoldDB" id="A0A6B0GGY9"/>
<dbReference type="PANTHER" id="PTHR47237:SF2">
    <property type="entry name" value="BLL4206 PROTEIN"/>
    <property type="match status" value="1"/>
</dbReference>
<dbReference type="Pfam" id="PF00583">
    <property type="entry name" value="Acetyltransf_1"/>
    <property type="match status" value="1"/>
</dbReference>